<accession>A0A9D4INQ1</accession>
<organism evidence="2 3">
    <name type="scientific">Dreissena polymorpha</name>
    <name type="common">Zebra mussel</name>
    <name type="synonym">Mytilus polymorpha</name>
    <dbReference type="NCBI Taxonomy" id="45954"/>
    <lineage>
        <taxon>Eukaryota</taxon>
        <taxon>Metazoa</taxon>
        <taxon>Spiralia</taxon>
        <taxon>Lophotrochozoa</taxon>
        <taxon>Mollusca</taxon>
        <taxon>Bivalvia</taxon>
        <taxon>Autobranchia</taxon>
        <taxon>Heteroconchia</taxon>
        <taxon>Euheterodonta</taxon>
        <taxon>Imparidentia</taxon>
        <taxon>Neoheterodontei</taxon>
        <taxon>Myida</taxon>
        <taxon>Dreissenoidea</taxon>
        <taxon>Dreissenidae</taxon>
        <taxon>Dreissena</taxon>
    </lineage>
</organism>
<evidence type="ECO:0000313" key="2">
    <source>
        <dbReference type="EMBL" id="KAH3782466.1"/>
    </source>
</evidence>
<protein>
    <submittedName>
        <fullName evidence="2">Uncharacterized protein</fullName>
    </submittedName>
</protein>
<dbReference type="AlphaFoldDB" id="A0A9D4INQ1"/>
<gene>
    <name evidence="2" type="ORF">DPMN_160380</name>
</gene>
<evidence type="ECO:0000256" key="1">
    <source>
        <dbReference type="SAM" id="Phobius"/>
    </source>
</evidence>
<keyword evidence="1" id="KW-1133">Transmembrane helix</keyword>
<name>A0A9D4INQ1_DREPO</name>
<evidence type="ECO:0000313" key="3">
    <source>
        <dbReference type="Proteomes" id="UP000828390"/>
    </source>
</evidence>
<dbReference type="EMBL" id="JAIWYP010000008">
    <property type="protein sequence ID" value="KAH3782466.1"/>
    <property type="molecule type" value="Genomic_DNA"/>
</dbReference>
<feature type="transmembrane region" description="Helical" evidence="1">
    <location>
        <begin position="222"/>
        <end position="244"/>
    </location>
</feature>
<comment type="caution">
    <text evidence="2">The sequence shown here is derived from an EMBL/GenBank/DDBJ whole genome shotgun (WGS) entry which is preliminary data.</text>
</comment>
<dbReference type="Proteomes" id="UP000828390">
    <property type="component" value="Unassembled WGS sequence"/>
</dbReference>
<reference evidence="2" key="2">
    <citation type="submission" date="2020-11" db="EMBL/GenBank/DDBJ databases">
        <authorList>
            <person name="McCartney M.A."/>
            <person name="Auch B."/>
            <person name="Kono T."/>
            <person name="Mallez S."/>
            <person name="Becker A."/>
            <person name="Gohl D.M."/>
            <person name="Silverstein K.A.T."/>
            <person name="Koren S."/>
            <person name="Bechman K.B."/>
            <person name="Herman A."/>
            <person name="Abrahante J.E."/>
            <person name="Garbe J."/>
        </authorList>
    </citation>
    <scope>NUCLEOTIDE SEQUENCE</scope>
    <source>
        <strain evidence="2">Duluth1</strain>
        <tissue evidence="2">Whole animal</tissue>
    </source>
</reference>
<keyword evidence="1" id="KW-0812">Transmembrane</keyword>
<proteinExistence type="predicted"/>
<keyword evidence="3" id="KW-1185">Reference proteome</keyword>
<keyword evidence="1" id="KW-0472">Membrane</keyword>
<reference evidence="2" key="1">
    <citation type="journal article" date="2019" name="bioRxiv">
        <title>The Genome of the Zebra Mussel, Dreissena polymorpha: A Resource for Invasive Species Research.</title>
        <authorList>
            <person name="McCartney M.A."/>
            <person name="Auch B."/>
            <person name="Kono T."/>
            <person name="Mallez S."/>
            <person name="Zhang Y."/>
            <person name="Obille A."/>
            <person name="Becker A."/>
            <person name="Abrahante J.E."/>
            <person name="Garbe J."/>
            <person name="Badalamenti J.P."/>
            <person name="Herman A."/>
            <person name="Mangelson H."/>
            <person name="Liachko I."/>
            <person name="Sullivan S."/>
            <person name="Sone E.D."/>
            <person name="Koren S."/>
            <person name="Silverstein K.A.T."/>
            <person name="Beckman K.B."/>
            <person name="Gohl D.M."/>
        </authorList>
    </citation>
    <scope>NUCLEOTIDE SEQUENCE</scope>
    <source>
        <strain evidence="2">Duluth1</strain>
        <tissue evidence="2">Whole animal</tissue>
    </source>
</reference>
<sequence length="338" mass="37109">MSSRPRPLVDVMDRRRGSVAGMSRRPYVIRYIIRSLECWRRSSRMSAVAASVFVLIFNLISSGFADKQLNQCDNLKLKMNKTMHGDLTAIKCYFYNETGMLNFFQISVSNKPTPIGSVIKNKPYLEQNNVFYELILLNESVGLGAILASPYRHLKGEFMCELKVGDCVKTEYVVIKDLADGDRGCTDPEIQCDTDGAVCSSNMCVCPDCKKGPDNQESGDPWQGFGIGIVVILVVIVAVGLFNICKMKKQIKALEKAAKDHARIVTSTNLTQGPRAAIQESSSGLGTMTTLQNTKKDDVVLELDASKETDMADESFCLMASNTDAVSLKTGGEPDLAV</sequence>